<reference evidence="1 2" key="1">
    <citation type="journal article" date="2018" name="PLoS ONE">
        <title>The draft genome of Kipferlia bialata reveals reductive genome evolution in fornicate parasites.</title>
        <authorList>
            <person name="Tanifuji G."/>
            <person name="Takabayashi S."/>
            <person name="Kume K."/>
            <person name="Takagi M."/>
            <person name="Nakayama T."/>
            <person name="Kamikawa R."/>
            <person name="Inagaki Y."/>
            <person name="Hashimoto T."/>
        </authorList>
    </citation>
    <scope>NUCLEOTIDE SEQUENCE [LARGE SCALE GENOMIC DNA]</scope>
    <source>
        <strain evidence="1">NY0173</strain>
    </source>
</reference>
<dbReference type="AlphaFoldDB" id="A0A391NYV6"/>
<evidence type="ECO:0000313" key="1">
    <source>
        <dbReference type="EMBL" id="GCA63543.1"/>
    </source>
</evidence>
<sequence length="140" mass="14911">MTISSWDVATIEVLETPYNDSYDSECEIGSTARSTYCVVPSEVLEALVAKLGKVSTPANSLEHYRKTGKDCVIVKAHDNLSSGMHTVVIRTRKETGKAVTDIYLIQDFVPAFVAATEAAAAEAAAEEAAVAAKVAKMEVA</sequence>
<dbReference type="EMBL" id="BDIP01003956">
    <property type="protein sequence ID" value="GCA63543.1"/>
    <property type="molecule type" value="Genomic_DNA"/>
</dbReference>
<keyword evidence="2" id="KW-1185">Reference proteome</keyword>
<accession>A0A391NYV6</accession>
<dbReference type="Proteomes" id="UP000265618">
    <property type="component" value="Unassembled WGS sequence"/>
</dbReference>
<gene>
    <name evidence="1" type="ORF">KIPB_010543</name>
</gene>
<name>A0A391NYV6_9EUKA</name>
<comment type="caution">
    <text evidence="1">The sequence shown here is derived from an EMBL/GenBank/DDBJ whole genome shotgun (WGS) entry which is preliminary data.</text>
</comment>
<evidence type="ECO:0000313" key="2">
    <source>
        <dbReference type="Proteomes" id="UP000265618"/>
    </source>
</evidence>
<organism evidence="1 2">
    <name type="scientific">Kipferlia bialata</name>
    <dbReference type="NCBI Taxonomy" id="797122"/>
    <lineage>
        <taxon>Eukaryota</taxon>
        <taxon>Metamonada</taxon>
        <taxon>Carpediemonas-like organisms</taxon>
        <taxon>Kipferlia</taxon>
    </lineage>
</organism>
<proteinExistence type="predicted"/>
<protein>
    <submittedName>
        <fullName evidence="1">Uncharacterized protein</fullName>
    </submittedName>
</protein>